<sequence length="478" mass="55011">MPASNTATSKCPISTVSYDVLREIFLHCIPHAVERYKIPNTRIVLMRLCQVCATWRMVALTFPLLWRRQHLSLTIADSDSFPLEMPATKYAFFLWWRKNLGRLPPFLVLENHPPSSKLSAREKHKLNLHEMISLLDYITSAQELTLDEIFWRRIQQAIDIGYIVNFPNLCTLSYNQVSEVFYVHCSIPEDSTPLLRHLILEADLPYAFSVPPNWCTLTHILVSPWICIPLNSWFSLIRGLPELQWADIAMQIADYESDLIPAMYTHSRLLVLSISIWPLNENNIQDEFSYGRLFFNLQLPVLNVLEVCATDYEAWTDERGMADISNVLKSTPAITRLLLGHHFLSPNSNVDTMIKIIQNATESIWTQASQLAHLQMTMDIKPDKRVLDGFLTAHLLIQSAFTRSKWLDLKNPSCPLRIINLCIDNDCMAKQCTEIRISEFPDVLFELATSFCDEFADANSTIARIAYEGDQLYNYSYI</sequence>
<dbReference type="EMBL" id="MU155202">
    <property type="protein sequence ID" value="KAF9479978.1"/>
    <property type="molecule type" value="Genomic_DNA"/>
</dbReference>
<accession>A0A9P6D1T2</accession>
<evidence type="ECO:0000313" key="1">
    <source>
        <dbReference type="EMBL" id="KAF9479978.1"/>
    </source>
</evidence>
<protein>
    <recommendedName>
        <fullName evidence="3">F-box domain-containing protein</fullName>
    </recommendedName>
</protein>
<reference evidence="1" key="1">
    <citation type="submission" date="2020-11" db="EMBL/GenBank/DDBJ databases">
        <authorList>
            <consortium name="DOE Joint Genome Institute"/>
            <person name="Ahrendt S."/>
            <person name="Riley R."/>
            <person name="Andreopoulos W."/>
            <person name="Labutti K."/>
            <person name="Pangilinan J."/>
            <person name="Ruiz-Duenas F.J."/>
            <person name="Barrasa J.M."/>
            <person name="Sanchez-Garcia M."/>
            <person name="Camarero S."/>
            <person name="Miyauchi S."/>
            <person name="Serrano A."/>
            <person name="Linde D."/>
            <person name="Babiker R."/>
            <person name="Drula E."/>
            <person name="Ayuso-Fernandez I."/>
            <person name="Pacheco R."/>
            <person name="Padilla G."/>
            <person name="Ferreira P."/>
            <person name="Barriuso J."/>
            <person name="Kellner H."/>
            <person name="Castanera R."/>
            <person name="Alfaro M."/>
            <person name="Ramirez L."/>
            <person name="Pisabarro A.G."/>
            <person name="Kuo A."/>
            <person name="Tritt A."/>
            <person name="Lipzen A."/>
            <person name="He G."/>
            <person name="Yan M."/>
            <person name="Ng V."/>
            <person name="Cullen D."/>
            <person name="Martin F."/>
            <person name="Rosso M.-N."/>
            <person name="Henrissat B."/>
            <person name="Hibbett D."/>
            <person name="Martinez A.T."/>
            <person name="Grigoriev I.V."/>
        </authorList>
    </citation>
    <scope>NUCLEOTIDE SEQUENCE</scope>
    <source>
        <strain evidence="1">CIRM-BRFM 674</strain>
    </source>
</reference>
<dbReference type="AlphaFoldDB" id="A0A9P6D1T2"/>
<organism evidence="1 2">
    <name type="scientific">Pholiota conissans</name>
    <dbReference type="NCBI Taxonomy" id="109636"/>
    <lineage>
        <taxon>Eukaryota</taxon>
        <taxon>Fungi</taxon>
        <taxon>Dikarya</taxon>
        <taxon>Basidiomycota</taxon>
        <taxon>Agaricomycotina</taxon>
        <taxon>Agaricomycetes</taxon>
        <taxon>Agaricomycetidae</taxon>
        <taxon>Agaricales</taxon>
        <taxon>Agaricineae</taxon>
        <taxon>Strophariaceae</taxon>
        <taxon>Pholiota</taxon>
    </lineage>
</organism>
<dbReference type="Proteomes" id="UP000807469">
    <property type="component" value="Unassembled WGS sequence"/>
</dbReference>
<evidence type="ECO:0008006" key="3">
    <source>
        <dbReference type="Google" id="ProtNLM"/>
    </source>
</evidence>
<keyword evidence="2" id="KW-1185">Reference proteome</keyword>
<comment type="caution">
    <text evidence="1">The sequence shown here is derived from an EMBL/GenBank/DDBJ whole genome shotgun (WGS) entry which is preliminary data.</text>
</comment>
<evidence type="ECO:0000313" key="2">
    <source>
        <dbReference type="Proteomes" id="UP000807469"/>
    </source>
</evidence>
<gene>
    <name evidence="1" type="ORF">BDN70DRAFT_981521</name>
</gene>
<dbReference type="OrthoDB" id="2269034at2759"/>
<name>A0A9P6D1T2_9AGAR</name>
<proteinExistence type="predicted"/>